<organism evidence="1 2">
    <name type="scientific">Mycobacterium tuberculosis</name>
    <dbReference type="NCBI Taxonomy" id="1773"/>
    <lineage>
        <taxon>Bacteria</taxon>
        <taxon>Bacillati</taxon>
        <taxon>Actinomycetota</taxon>
        <taxon>Actinomycetes</taxon>
        <taxon>Mycobacteriales</taxon>
        <taxon>Mycobacteriaceae</taxon>
        <taxon>Mycobacterium</taxon>
        <taxon>Mycobacterium tuberculosis complex</taxon>
    </lineage>
</organism>
<gene>
    <name evidence="1" type="ORF">ERS007657_04569</name>
</gene>
<reference evidence="1 2" key="1">
    <citation type="submission" date="2015-03" db="EMBL/GenBank/DDBJ databases">
        <authorList>
            <consortium name="Pathogen Informatics"/>
        </authorList>
    </citation>
    <scope>NUCLEOTIDE SEQUENCE [LARGE SCALE GENOMIC DNA]</scope>
    <source>
        <strain evidence="1 2">C09601061</strain>
    </source>
</reference>
<dbReference type="EMBL" id="CGCX01003512">
    <property type="protein sequence ID" value="CFS21820.1"/>
    <property type="molecule type" value="Genomic_DNA"/>
</dbReference>
<proteinExistence type="predicted"/>
<dbReference type="AlphaFoldDB" id="A0A654U871"/>
<dbReference type="Proteomes" id="UP000046680">
    <property type="component" value="Unassembled WGS sequence"/>
</dbReference>
<name>A0A654U871_MYCTX</name>
<evidence type="ECO:0000313" key="1">
    <source>
        <dbReference type="EMBL" id="CFS21820.1"/>
    </source>
</evidence>
<evidence type="ECO:0000313" key="2">
    <source>
        <dbReference type="Proteomes" id="UP000046680"/>
    </source>
</evidence>
<protein>
    <submittedName>
        <fullName evidence="1">Uncharacterized protein</fullName>
    </submittedName>
</protein>
<accession>A0A654U871</accession>
<sequence>MFCRAAGTTGVRFSSSGTHLSALRLMPPPAMNRSGQIAFSMAMSTRVTCLAHFG</sequence>